<evidence type="ECO:0000256" key="1">
    <source>
        <dbReference type="SAM" id="Phobius"/>
    </source>
</evidence>
<keyword evidence="3" id="KW-1185">Reference proteome</keyword>
<sequence>MKSEIVFKDKHFELTCYTGTLIDSSQLSSTHVSGTTGEFGSIRSQTVERTEFFLIDDDGNERSFKTYNWDFSMRPGHKISVYALFSKSTNTGNYVLLKNHNLNDVSPNFLNLRSVIREKFKRPMLLSLAFFFLGLPLIADFLLPDFLKQITAAFSFVMFVITYPVYRFKCHAVFKTIKEVLLKQN</sequence>
<name>A0A2P7TWX7_9NEIS</name>
<gene>
    <name evidence="2" type="ORF">C7N83_13625</name>
</gene>
<dbReference type="OrthoDB" id="8614113at2"/>
<accession>A0A2P7TWX7</accession>
<evidence type="ECO:0000313" key="2">
    <source>
        <dbReference type="EMBL" id="PSJ79210.1"/>
    </source>
</evidence>
<comment type="caution">
    <text evidence="2">The sequence shown here is derived from an EMBL/GenBank/DDBJ whole genome shotgun (WGS) entry which is preliminary data.</text>
</comment>
<organism evidence="2 3">
    <name type="scientific">Neisseria iguanae</name>
    <dbReference type="NCBI Taxonomy" id="90242"/>
    <lineage>
        <taxon>Bacteria</taxon>
        <taxon>Pseudomonadati</taxon>
        <taxon>Pseudomonadota</taxon>
        <taxon>Betaproteobacteria</taxon>
        <taxon>Neisseriales</taxon>
        <taxon>Neisseriaceae</taxon>
        <taxon>Neisseria</taxon>
    </lineage>
</organism>
<feature type="transmembrane region" description="Helical" evidence="1">
    <location>
        <begin position="123"/>
        <end position="143"/>
    </location>
</feature>
<keyword evidence="1" id="KW-0472">Membrane</keyword>
<proteinExistence type="predicted"/>
<keyword evidence="1" id="KW-0812">Transmembrane</keyword>
<evidence type="ECO:0000313" key="3">
    <source>
        <dbReference type="Proteomes" id="UP000241868"/>
    </source>
</evidence>
<protein>
    <submittedName>
        <fullName evidence="2">Uncharacterized protein</fullName>
    </submittedName>
</protein>
<dbReference type="RefSeq" id="WP_106743268.1">
    <property type="nucleotide sequence ID" value="NZ_PXYY01000160.1"/>
</dbReference>
<feature type="transmembrane region" description="Helical" evidence="1">
    <location>
        <begin position="149"/>
        <end position="166"/>
    </location>
</feature>
<reference evidence="2 3" key="1">
    <citation type="submission" date="2018-03" db="EMBL/GenBank/DDBJ databases">
        <title>Neisseria weixii sp. nov., isolated from the intestinal contents of Tibetan Plateau pika (Ochotona curzoniae) in Yushu, Qinghai Province, China.</title>
        <authorList>
            <person name="Gui Z."/>
        </authorList>
    </citation>
    <scope>NUCLEOTIDE SEQUENCE [LARGE SCALE GENOMIC DNA]</scope>
    <source>
        <strain evidence="2 3">ATCC 51483</strain>
    </source>
</reference>
<keyword evidence="1" id="KW-1133">Transmembrane helix</keyword>
<dbReference type="Proteomes" id="UP000241868">
    <property type="component" value="Unassembled WGS sequence"/>
</dbReference>
<dbReference type="EMBL" id="PXYY01000160">
    <property type="protein sequence ID" value="PSJ79210.1"/>
    <property type="molecule type" value="Genomic_DNA"/>
</dbReference>
<dbReference type="AlphaFoldDB" id="A0A2P7TWX7"/>